<reference evidence="2" key="2">
    <citation type="submission" date="2023-06" db="EMBL/GenBank/DDBJ databases">
        <authorList>
            <consortium name="Lawrence Berkeley National Laboratory"/>
            <person name="Haridas S."/>
            <person name="Hensen N."/>
            <person name="Bonometti L."/>
            <person name="Westerberg I."/>
            <person name="Brannstrom I.O."/>
            <person name="Guillou S."/>
            <person name="Cros-Aarteil S."/>
            <person name="Calhoun S."/>
            <person name="Kuo A."/>
            <person name="Mondo S."/>
            <person name="Pangilinan J."/>
            <person name="Riley R."/>
            <person name="Labutti K."/>
            <person name="Andreopoulos B."/>
            <person name="Lipzen A."/>
            <person name="Chen C."/>
            <person name="Yanf M."/>
            <person name="Daum C."/>
            <person name="Ng V."/>
            <person name="Clum A."/>
            <person name="Steindorff A."/>
            <person name="Ohm R."/>
            <person name="Martin F."/>
            <person name="Silar P."/>
            <person name="Natvig D."/>
            <person name="Lalanne C."/>
            <person name="Gautier V."/>
            <person name="Ament-Velasquez S.L."/>
            <person name="Kruys A."/>
            <person name="Hutchinson M.I."/>
            <person name="Powell A.J."/>
            <person name="Barry K."/>
            <person name="Miller A.N."/>
            <person name="Grigoriev I.V."/>
            <person name="Debuchy R."/>
            <person name="Gladieux P."/>
            <person name="Thoren M.H."/>
            <person name="Johannesson H."/>
        </authorList>
    </citation>
    <scope>NUCLEOTIDE SEQUENCE</scope>
    <source>
        <strain evidence="2">CBS 955.72</strain>
    </source>
</reference>
<protein>
    <submittedName>
        <fullName evidence="2">Uncharacterized protein</fullName>
    </submittedName>
</protein>
<organism evidence="2 3">
    <name type="scientific">Lasiosphaeria hispida</name>
    <dbReference type="NCBI Taxonomy" id="260671"/>
    <lineage>
        <taxon>Eukaryota</taxon>
        <taxon>Fungi</taxon>
        <taxon>Dikarya</taxon>
        <taxon>Ascomycota</taxon>
        <taxon>Pezizomycotina</taxon>
        <taxon>Sordariomycetes</taxon>
        <taxon>Sordariomycetidae</taxon>
        <taxon>Sordariales</taxon>
        <taxon>Lasiosphaeriaceae</taxon>
        <taxon>Lasiosphaeria</taxon>
    </lineage>
</organism>
<dbReference type="AlphaFoldDB" id="A0AAJ0HJM1"/>
<evidence type="ECO:0000313" key="2">
    <source>
        <dbReference type="EMBL" id="KAK3353750.1"/>
    </source>
</evidence>
<feature type="region of interest" description="Disordered" evidence="1">
    <location>
        <begin position="1"/>
        <end position="27"/>
    </location>
</feature>
<evidence type="ECO:0000256" key="1">
    <source>
        <dbReference type="SAM" id="MobiDB-lite"/>
    </source>
</evidence>
<comment type="caution">
    <text evidence="2">The sequence shown here is derived from an EMBL/GenBank/DDBJ whole genome shotgun (WGS) entry which is preliminary data.</text>
</comment>
<gene>
    <name evidence="2" type="ORF">B0T25DRAFT_568937</name>
</gene>
<dbReference type="Proteomes" id="UP001275084">
    <property type="component" value="Unassembled WGS sequence"/>
</dbReference>
<accession>A0AAJ0HJM1</accession>
<evidence type="ECO:0000313" key="3">
    <source>
        <dbReference type="Proteomes" id="UP001275084"/>
    </source>
</evidence>
<sequence length="159" mass="17224">MSTRENTAGTGVGVGGENTTRAAPSAEGQVPAYVPGRGPPLPALGLTLPRVNPDSLAFIIDSFERAAPIAGDLAGLTHPEKCYYLGWTNDSERRAIVSYKAVFNYVSPDAVERWEAGVVDRRAVWYREEEADRQRLGAAVQAAPRMTRSGHRAMMARLP</sequence>
<keyword evidence="3" id="KW-1185">Reference proteome</keyword>
<name>A0AAJ0HJM1_9PEZI</name>
<reference evidence="2" key="1">
    <citation type="journal article" date="2023" name="Mol. Phylogenet. Evol.">
        <title>Genome-scale phylogeny and comparative genomics of the fungal order Sordariales.</title>
        <authorList>
            <person name="Hensen N."/>
            <person name="Bonometti L."/>
            <person name="Westerberg I."/>
            <person name="Brannstrom I.O."/>
            <person name="Guillou S."/>
            <person name="Cros-Aarteil S."/>
            <person name="Calhoun S."/>
            <person name="Haridas S."/>
            <person name="Kuo A."/>
            <person name="Mondo S."/>
            <person name="Pangilinan J."/>
            <person name="Riley R."/>
            <person name="LaButti K."/>
            <person name="Andreopoulos B."/>
            <person name="Lipzen A."/>
            <person name="Chen C."/>
            <person name="Yan M."/>
            <person name="Daum C."/>
            <person name="Ng V."/>
            <person name="Clum A."/>
            <person name="Steindorff A."/>
            <person name="Ohm R.A."/>
            <person name="Martin F."/>
            <person name="Silar P."/>
            <person name="Natvig D.O."/>
            <person name="Lalanne C."/>
            <person name="Gautier V."/>
            <person name="Ament-Velasquez S.L."/>
            <person name="Kruys A."/>
            <person name="Hutchinson M.I."/>
            <person name="Powell A.J."/>
            <person name="Barry K."/>
            <person name="Miller A.N."/>
            <person name="Grigoriev I.V."/>
            <person name="Debuchy R."/>
            <person name="Gladieux P."/>
            <person name="Hiltunen Thoren M."/>
            <person name="Johannesson H."/>
        </authorList>
    </citation>
    <scope>NUCLEOTIDE SEQUENCE</scope>
    <source>
        <strain evidence="2">CBS 955.72</strain>
    </source>
</reference>
<proteinExistence type="predicted"/>
<dbReference type="EMBL" id="JAUIQD010000004">
    <property type="protein sequence ID" value="KAK3353750.1"/>
    <property type="molecule type" value="Genomic_DNA"/>
</dbReference>